<comment type="catalytic activity">
    <reaction evidence="8">
        <text>hydrogencarbonate + pyruvate + ATP = oxaloacetate + ADP + phosphate + H(+)</text>
        <dbReference type="Rhea" id="RHEA:20844"/>
        <dbReference type="ChEBI" id="CHEBI:15361"/>
        <dbReference type="ChEBI" id="CHEBI:15378"/>
        <dbReference type="ChEBI" id="CHEBI:16452"/>
        <dbReference type="ChEBI" id="CHEBI:17544"/>
        <dbReference type="ChEBI" id="CHEBI:30616"/>
        <dbReference type="ChEBI" id="CHEBI:43474"/>
        <dbReference type="ChEBI" id="CHEBI:456216"/>
        <dbReference type="EC" id="6.4.1.1"/>
    </reaction>
</comment>
<feature type="modified residue" description="N6-carboxylysine" evidence="12">
    <location>
        <position position="765"/>
    </location>
</feature>
<dbReference type="GO" id="GO:0004736">
    <property type="term" value="F:pyruvate carboxylase activity"/>
    <property type="evidence" value="ECO:0007669"/>
    <property type="project" value="UniProtKB-EC"/>
</dbReference>
<dbReference type="GO" id="GO:0046872">
    <property type="term" value="F:metal ion binding"/>
    <property type="evidence" value="ECO:0007669"/>
    <property type="project" value="UniProtKB-KW"/>
</dbReference>
<dbReference type="SUPFAM" id="SSF51246">
    <property type="entry name" value="Rudiment single hybrid motif"/>
    <property type="match status" value="1"/>
</dbReference>
<evidence type="ECO:0000256" key="6">
    <source>
        <dbReference type="ARBA" id="ARBA00022840"/>
    </source>
</evidence>
<keyword evidence="6 8" id="KW-0067">ATP-binding</keyword>
<dbReference type="PIRSF" id="PIRSF001594">
    <property type="entry name" value="Pyruv_carbox"/>
    <property type="match status" value="1"/>
</dbReference>
<dbReference type="InterPro" id="IPR011761">
    <property type="entry name" value="ATP-grasp"/>
</dbReference>
<dbReference type="PROSITE" id="PS50991">
    <property type="entry name" value="PYR_CT"/>
    <property type="match status" value="1"/>
</dbReference>
<dbReference type="PROSITE" id="PS50979">
    <property type="entry name" value="BC"/>
    <property type="match status" value="1"/>
</dbReference>
<evidence type="ECO:0000256" key="12">
    <source>
        <dbReference type="PIRSR" id="PIRSR001594-4"/>
    </source>
</evidence>
<evidence type="ECO:0000256" key="8">
    <source>
        <dbReference type="PIRNR" id="PIRNR001594"/>
    </source>
</evidence>
<keyword evidence="5 8" id="KW-0547">Nucleotide-binding</keyword>
<sequence>MLRRKNPLYFLFNSGYKCKKSQNISNSILFKNEIFYGKKYKRCFSASPLKNIKTILVANRGEIAIRIFRAANEMSIKTVGIYSEADLNQSHRVKADESYLVGKNLNPVAAYLSAEEIIKIAKDRNVDAIHPGYGFLSESAEFASKCIDNDLIFVGPTPKTLLAMGEKVAARQIAIDSGVPVIPGTSVAVKSLNDITEFGGKYGYPIILKAAHGGGGKGMRVIFKDDIEEIETNFQSATNEALNSFGNGDLFIEKYIKNPRHIEIQILGDKQGNVVHLHERDCSVQRRHQKVIEIAPAPHLDSKLKKIMTEQAIRIAKRVNYENAGTVEFLVDEEGNHFFIEVNPRLQVEHTVTEEITGIDLVQSQINIADGLLLKDLSLIQNNININGSAIQCRLTTEDSTKNFQPNAGILEVFRYGLGMGIRLDGASSYSGCRITSHYDSLLLKIISKAKNHEMACQKMIRAINETRIRGVKTNIPFLLNVLKNEQFIKGNVRTNFIDDNPDLLIPQLQKNRAQKLIKFIVNTSVNGPPLSLATDLKSPKIEPKILTMDHQRYLVSKKTTKNWRYTLKEHGMKNFLKKIRQEKKILITDTTMRDAHQSLLATRVRTFDLLKIAPFVSQNMGELFSLENWGGATFDVAYRFLHEDPWMRLTKLRELIPNIPFQMLIRGSSAVGYSNYPDNVVERFCEESYNYGIDIFRIFDALNYMPNMIFGIEACGKTGGVVEAAISFTGDILDKSPNNRYNLEYYINLAKQIVEAGTHILCIKDMAGILRPESSKILFTELRNTFPDIPLHYHTHDTACVGLINCLIASECGVDIIDLAIDSMSGLTSQPCMGSFIKCLSDTDRKTDFNLNVLHAYSNYWEQARQLYAPFECCTTLKSGTSEAFDHEIPGGQYTNLHFQAHSLGLSKNFDKIKKAYMIANKLLMDVPKVTPISKVVGDLAQFMVNNNLMTEKDVLKQAHTLSFPDSLFQFMKGEMGIPPNGFNEDFRKNILKDTIVNDSVRPGVNMAPFDFEKLKEQIYIDHEFAAKKSDLVSCALYPSVYNEYLEYYKKYGPVCLLDTRSFFFGLEEGESIEIELEKGKMLQVQMLSKGITDSTGNIECFVRLNGETRCITIPNLKDKKISTKRAKAIKGDPFSIGAIMPGDILSINVSEGDVVRKGKKLLTISAMKMENSITCPVDEAIVEKINIVKNSNVESGDLLIQLRSTDKN</sequence>
<dbReference type="NCBIfam" id="NF009554">
    <property type="entry name" value="PRK12999.1"/>
    <property type="match status" value="1"/>
</dbReference>
<keyword evidence="18" id="KW-1185">Reference proteome</keyword>
<dbReference type="Pfam" id="PF02785">
    <property type="entry name" value="Biotin_carb_C"/>
    <property type="match status" value="1"/>
</dbReference>
<dbReference type="InterPro" id="IPR011764">
    <property type="entry name" value="Biotin_carboxylation_dom"/>
</dbReference>
<evidence type="ECO:0000256" key="4">
    <source>
        <dbReference type="ARBA" id="ARBA00022723"/>
    </source>
</evidence>
<evidence type="ECO:0000256" key="2">
    <source>
        <dbReference type="ARBA" id="ARBA00013057"/>
    </source>
</evidence>
<evidence type="ECO:0000259" key="16">
    <source>
        <dbReference type="PROSITE" id="PS50991"/>
    </source>
</evidence>
<dbReference type="InterPro" id="IPR055268">
    <property type="entry name" value="PCB-like"/>
</dbReference>
<dbReference type="PROSITE" id="PS50975">
    <property type="entry name" value="ATP_GRASP"/>
    <property type="match status" value="1"/>
</dbReference>
<dbReference type="InterPro" id="IPR013785">
    <property type="entry name" value="Aldolase_TIM"/>
</dbReference>
<comment type="function">
    <text evidence="8">Catalyzes a 2-step reaction, involving the ATP-dependent carboxylation of the covalently attached biotin in the first step and the transfer of the carboxyl group to pyruvate in the second.</text>
</comment>
<dbReference type="CDD" id="cd06850">
    <property type="entry name" value="biotinyl_domain"/>
    <property type="match status" value="1"/>
</dbReference>
<organism evidence="17 18">
    <name type="scientific">Intoshia linei</name>
    <dbReference type="NCBI Taxonomy" id="1819745"/>
    <lineage>
        <taxon>Eukaryota</taxon>
        <taxon>Metazoa</taxon>
        <taxon>Spiralia</taxon>
        <taxon>Lophotrochozoa</taxon>
        <taxon>Mesozoa</taxon>
        <taxon>Orthonectida</taxon>
        <taxon>Rhopaluridae</taxon>
        <taxon>Intoshia</taxon>
    </lineage>
</organism>
<evidence type="ECO:0000313" key="17">
    <source>
        <dbReference type="EMBL" id="OAF67888.1"/>
    </source>
</evidence>
<dbReference type="PROSITE" id="PS00867">
    <property type="entry name" value="CPSASE_2"/>
    <property type="match status" value="1"/>
</dbReference>
<dbReference type="PANTHER" id="PTHR43778">
    <property type="entry name" value="PYRUVATE CARBOXYLASE"/>
    <property type="match status" value="1"/>
</dbReference>
<evidence type="ECO:0000256" key="5">
    <source>
        <dbReference type="ARBA" id="ARBA00022741"/>
    </source>
</evidence>
<dbReference type="Gene3D" id="3.20.20.70">
    <property type="entry name" value="Aldolase class I"/>
    <property type="match status" value="1"/>
</dbReference>
<keyword evidence="3 8" id="KW-0436">Ligase</keyword>
<dbReference type="SUPFAM" id="SSF56059">
    <property type="entry name" value="Glutathione synthetase ATP-binding domain-like"/>
    <property type="match status" value="1"/>
</dbReference>
<dbReference type="GO" id="GO:0005524">
    <property type="term" value="F:ATP binding"/>
    <property type="evidence" value="ECO:0007669"/>
    <property type="project" value="UniProtKB-UniRule"/>
</dbReference>
<dbReference type="PROSITE" id="PS50968">
    <property type="entry name" value="BIOTINYL_LIPOYL"/>
    <property type="match status" value="1"/>
</dbReference>
<dbReference type="Pfam" id="PF00289">
    <property type="entry name" value="Biotin_carb_N"/>
    <property type="match status" value="1"/>
</dbReference>
<keyword evidence="7 8" id="KW-0092">Biotin</keyword>
<evidence type="ECO:0000259" key="13">
    <source>
        <dbReference type="PROSITE" id="PS50968"/>
    </source>
</evidence>
<reference evidence="17 18" key="1">
    <citation type="submission" date="2016-04" db="EMBL/GenBank/DDBJ databases">
        <title>The genome of Intoshia linei affirms orthonectids as highly simplified spiralians.</title>
        <authorList>
            <person name="Mikhailov K.V."/>
            <person name="Slusarev G.S."/>
            <person name="Nikitin M.A."/>
            <person name="Logacheva M.D."/>
            <person name="Penin A."/>
            <person name="Aleoshin V."/>
            <person name="Panchin Y.V."/>
        </authorList>
    </citation>
    <scope>NUCLEOTIDE SEQUENCE [LARGE SCALE GENOMIC DNA]</scope>
    <source>
        <strain evidence="17">Intl2013</strain>
        <tissue evidence="17">Whole animal</tissue>
    </source>
</reference>
<feature type="modified residue" description="N6-biotinyllysine" evidence="12">
    <location>
        <position position="1170"/>
    </location>
</feature>
<dbReference type="InterPro" id="IPR000891">
    <property type="entry name" value="PYR_CT"/>
</dbReference>
<evidence type="ECO:0000313" key="18">
    <source>
        <dbReference type="Proteomes" id="UP000078046"/>
    </source>
</evidence>
<feature type="domain" description="ATP-grasp" evidence="14">
    <location>
        <begin position="171"/>
        <end position="370"/>
    </location>
</feature>
<evidence type="ECO:0000256" key="7">
    <source>
        <dbReference type="ARBA" id="ARBA00023267"/>
    </source>
</evidence>
<dbReference type="Gene3D" id="3.10.600.10">
    <property type="entry name" value="pyruvate carboxylase f1077a mutant domain"/>
    <property type="match status" value="1"/>
</dbReference>
<dbReference type="Pfam" id="PF00682">
    <property type="entry name" value="HMGL-like"/>
    <property type="match status" value="1"/>
</dbReference>
<evidence type="ECO:0000256" key="9">
    <source>
        <dbReference type="PIRSR" id="PIRSR001594-1"/>
    </source>
</evidence>
<dbReference type="PANTHER" id="PTHR43778:SF2">
    <property type="entry name" value="PYRUVATE CARBOXYLASE, MITOCHONDRIAL"/>
    <property type="match status" value="1"/>
</dbReference>
<evidence type="ECO:0000256" key="1">
    <source>
        <dbReference type="ARBA" id="ARBA00001953"/>
    </source>
</evidence>
<feature type="active site" evidence="9">
    <location>
        <position position="345"/>
    </location>
</feature>
<dbReference type="EC" id="6.4.1.1" evidence="2 8"/>
<feature type="binding site" evidence="11">
    <location>
        <position position="795"/>
    </location>
    <ligand>
        <name>Mn(2+)</name>
        <dbReference type="ChEBI" id="CHEBI:29035"/>
    </ligand>
</feature>
<dbReference type="GO" id="GO:0006094">
    <property type="term" value="P:gluconeogenesis"/>
    <property type="evidence" value="ECO:0007669"/>
    <property type="project" value="InterPro"/>
</dbReference>
<dbReference type="EMBL" id="LWCA01000553">
    <property type="protein sequence ID" value="OAF67888.1"/>
    <property type="molecule type" value="Genomic_DNA"/>
</dbReference>
<dbReference type="SUPFAM" id="SSF52440">
    <property type="entry name" value="PreATP-grasp domain"/>
    <property type="match status" value="1"/>
</dbReference>
<feature type="binding site" evidence="11">
    <location>
        <position position="595"/>
    </location>
    <ligand>
        <name>Mn(2+)</name>
        <dbReference type="ChEBI" id="CHEBI:29035"/>
    </ligand>
</feature>
<dbReference type="InterPro" id="IPR003379">
    <property type="entry name" value="Carboxylase_cons_dom"/>
</dbReference>
<dbReference type="InterPro" id="IPR011054">
    <property type="entry name" value="Rudment_hybrid_motif"/>
</dbReference>
<feature type="binding site" evidence="10">
    <location>
        <position position="167"/>
    </location>
    <ligand>
        <name>ATP</name>
        <dbReference type="ChEBI" id="CHEBI:30616"/>
    </ligand>
</feature>
<dbReference type="Gene3D" id="2.40.50.100">
    <property type="match status" value="1"/>
</dbReference>
<dbReference type="InterPro" id="IPR011053">
    <property type="entry name" value="Single_hybrid_motif"/>
</dbReference>
<dbReference type="Proteomes" id="UP000078046">
    <property type="component" value="Unassembled WGS sequence"/>
</dbReference>
<dbReference type="CDD" id="cd07937">
    <property type="entry name" value="DRE_TIM_PC_TC_5S"/>
    <property type="match status" value="1"/>
</dbReference>
<dbReference type="SUPFAM" id="SSF51569">
    <property type="entry name" value="Aldolase"/>
    <property type="match status" value="1"/>
</dbReference>
<accession>A0A177B0U6</accession>
<dbReference type="NCBIfam" id="TIGR01235">
    <property type="entry name" value="pyruv_carbox"/>
    <property type="match status" value="1"/>
</dbReference>
<dbReference type="InterPro" id="IPR005481">
    <property type="entry name" value="BC-like_N"/>
</dbReference>
<evidence type="ECO:0000256" key="3">
    <source>
        <dbReference type="ARBA" id="ARBA00022598"/>
    </source>
</evidence>
<comment type="cofactor">
    <cofactor evidence="1 8">
        <name>biotin</name>
        <dbReference type="ChEBI" id="CHEBI:57586"/>
    </cofactor>
</comment>
<dbReference type="Gene3D" id="3.30.470.20">
    <property type="entry name" value="ATP-grasp fold, B domain"/>
    <property type="match status" value="1"/>
</dbReference>
<feature type="binding site" evidence="10">
    <location>
        <position position="288"/>
    </location>
    <ligand>
        <name>ATP</name>
        <dbReference type="ChEBI" id="CHEBI:30616"/>
    </ligand>
</feature>
<proteinExistence type="predicted"/>
<dbReference type="InterPro" id="IPR016185">
    <property type="entry name" value="PreATP-grasp_dom_sf"/>
</dbReference>
<feature type="domain" description="Biotin carboxylation" evidence="15">
    <location>
        <begin position="51"/>
        <end position="503"/>
    </location>
</feature>
<dbReference type="InterPro" id="IPR005482">
    <property type="entry name" value="Biotin_COase_C"/>
</dbReference>
<evidence type="ECO:0000256" key="10">
    <source>
        <dbReference type="PIRSR" id="PIRSR001594-2"/>
    </source>
</evidence>
<gene>
    <name evidence="17" type="ORF">A3Q56_04367</name>
</gene>
<dbReference type="AlphaFoldDB" id="A0A177B0U6"/>
<evidence type="ECO:0000259" key="15">
    <source>
        <dbReference type="PROSITE" id="PS50979"/>
    </source>
</evidence>
<dbReference type="Pfam" id="PF00364">
    <property type="entry name" value="Biotin_lipoyl"/>
    <property type="match status" value="1"/>
</dbReference>
<dbReference type="FunFam" id="3.40.50.20:FF:000010">
    <property type="entry name" value="Propionyl-CoA carboxylase subunit alpha"/>
    <property type="match status" value="1"/>
</dbReference>
<dbReference type="GO" id="GO:0005737">
    <property type="term" value="C:cytoplasm"/>
    <property type="evidence" value="ECO:0007669"/>
    <property type="project" value="TreeGrafter"/>
</dbReference>
<dbReference type="NCBIfam" id="NF006761">
    <property type="entry name" value="PRK09282.1"/>
    <property type="match status" value="1"/>
</dbReference>
<name>A0A177B0U6_9BILA</name>
<protein>
    <recommendedName>
        <fullName evidence="2 8">Pyruvate carboxylase</fullName>
        <ecNumber evidence="2 8">6.4.1.1</ecNumber>
    </recommendedName>
</protein>
<evidence type="ECO:0000256" key="11">
    <source>
        <dbReference type="PIRSR" id="PIRSR001594-3"/>
    </source>
</evidence>
<feature type="binding site" evidence="10">
    <location>
        <position position="667"/>
    </location>
    <ligand>
        <name>substrate</name>
    </ligand>
</feature>
<comment type="caution">
    <text evidence="17">The sequence shown here is derived from an EMBL/GenBank/DDBJ whole genome shotgun (WGS) entry which is preliminary data.</text>
</comment>
<evidence type="ECO:0000259" key="14">
    <source>
        <dbReference type="PROSITE" id="PS50975"/>
    </source>
</evidence>
<dbReference type="InterPro" id="IPR000089">
    <property type="entry name" value="Biotin_lipoyl"/>
</dbReference>
<dbReference type="InterPro" id="IPR005930">
    <property type="entry name" value="Pyruv_COase"/>
</dbReference>
<dbReference type="FunFam" id="3.30.470.20:FF:000012">
    <property type="entry name" value="Pyruvate carboxylase"/>
    <property type="match status" value="1"/>
</dbReference>
<feature type="binding site" description="via carbamate group" evidence="11">
    <location>
        <position position="765"/>
    </location>
    <ligand>
        <name>Mn(2+)</name>
        <dbReference type="ChEBI" id="CHEBI:29035"/>
    </ligand>
</feature>
<dbReference type="SMART" id="SM00878">
    <property type="entry name" value="Biotin_carb_C"/>
    <property type="match status" value="1"/>
</dbReference>
<dbReference type="OrthoDB" id="196847at2759"/>
<dbReference type="SUPFAM" id="SSF51230">
    <property type="entry name" value="Single hybrid motif"/>
    <property type="match status" value="1"/>
</dbReference>
<feature type="binding site" evidence="11">
    <location>
        <position position="797"/>
    </location>
    <ligand>
        <name>Mn(2+)</name>
        <dbReference type="ChEBI" id="CHEBI:29035"/>
    </ligand>
</feature>
<feature type="domain" description="Pyruvate carboxyltransferase" evidence="16">
    <location>
        <begin position="586"/>
        <end position="856"/>
    </location>
</feature>
<dbReference type="FunFam" id="3.20.20.70:FF:000033">
    <property type="entry name" value="Pyruvate carboxylase"/>
    <property type="match status" value="1"/>
</dbReference>
<keyword evidence="4 11" id="KW-0479">Metal-binding</keyword>
<dbReference type="SUPFAM" id="SSF89000">
    <property type="entry name" value="post-HMGL domain-like"/>
    <property type="match status" value="1"/>
</dbReference>
<dbReference type="InterPro" id="IPR005479">
    <property type="entry name" value="CPAse_ATP-bd"/>
</dbReference>
<dbReference type="PROSITE" id="PS00866">
    <property type="entry name" value="CPSASE_1"/>
    <property type="match status" value="1"/>
</dbReference>
<dbReference type="Pfam" id="PF02436">
    <property type="entry name" value="PYC_OADA"/>
    <property type="match status" value="1"/>
</dbReference>
<feature type="binding site" evidence="10">
    <location>
        <position position="932"/>
    </location>
    <ligand>
        <name>substrate</name>
    </ligand>
</feature>
<feature type="domain" description="Lipoyl-binding" evidence="13">
    <location>
        <begin position="1129"/>
        <end position="1205"/>
    </location>
</feature>
<feature type="binding site" evidence="10">
    <location>
        <position position="253"/>
    </location>
    <ligand>
        <name>ATP</name>
        <dbReference type="ChEBI" id="CHEBI:30616"/>
    </ligand>
</feature>
<dbReference type="Pfam" id="PF02786">
    <property type="entry name" value="CPSase_L_D2"/>
    <property type="match status" value="1"/>
</dbReference>